<sequence>MSDYNEFYKAAKRHLLTSTLGPNAQKRHRVHRDVMINNICDLFHDHAKLYPSEAVDFRKIFQSELFRLSMKQANLAAIGEDVESIYVAELGTTLSRQEMFKILVVDPMEGAIDVDWRDFFPYLKWIPNQHFEKKIQQMHFRREAVMKALIQQQKKRIASGEEINCYVDHLLSEAADTLSDQQILMLLWEAIIEASDTTLVTSEWAMYELSKDPNRQNYLSEIQNACGFDQLSEEKLCKLPYLAAVFHETLRKHSPVPVVPLRYVHEETQLGGYNIPEGSENVWDSPEEWRPERFVSGKDDTTWLHKTMAFGGGKRVCAGALQAMTITCIAIGRLVQEFEWRLGEGEEANVDTLGLTTHKLHPLQTIVKPRLRERMSVS</sequence>
<reference evidence="9" key="1">
    <citation type="submission" date="2018-01" db="EMBL/GenBank/DDBJ databases">
        <authorList>
            <person name="Mao J.F."/>
        </authorList>
    </citation>
    <scope>NUCLEOTIDE SEQUENCE</scope>
    <source>
        <strain evidence="9">Huo1</strain>
        <tissue evidence="9">Leaf</tissue>
    </source>
</reference>
<dbReference type="InterPro" id="IPR036396">
    <property type="entry name" value="Cyt_P450_sf"/>
</dbReference>
<dbReference type="InterPro" id="IPR001128">
    <property type="entry name" value="Cyt_P450"/>
</dbReference>
<proteinExistence type="inferred from homology"/>
<dbReference type="Proteomes" id="UP000298416">
    <property type="component" value="Unassembled WGS sequence"/>
</dbReference>
<evidence type="ECO:0000256" key="5">
    <source>
        <dbReference type="ARBA" id="ARBA00023002"/>
    </source>
</evidence>
<evidence type="ECO:0000256" key="4">
    <source>
        <dbReference type="ARBA" id="ARBA00022989"/>
    </source>
</evidence>
<evidence type="ECO:0000256" key="7">
    <source>
        <dbReference type="PIRSR" id="PIRSR602401-1"/>
    </source>
</evidence>
<dbReference type="GO" id="GO:0009686">
    <property type="term" value="P:gibberellin biosynthetic process"/>
    <property type="evidence" value="ECO:0007669"/>
    <property type="project" value="InterPro"/>
</dbReference>
<dbReference type="InterPro" id="IPR002401">
    <property type="entry name" value="Cyt_P450_E_grp-I"/>
</dbReference>
<dbReference type="AlphaFoldDB" id="A0A8X8WYP6"/>
<dbReference type="SUPFAM" id="SSF48264">
    <property type="entry name" value="Cytochrome P450"/>
    <property type="match status" value="1"/>
</dbReference>
<comment type="caution">
    <text evidence="9">The sequence shown here is derived from an EMBL/GenBank/DDBJ whole genome shotgun (WGS) entry which is preliminary data.</text>
</comment>
<keyword evidence="10" id="KW-1185">Reference proteome</keyword>
<evidence type="ECO:0000256" key="3">
    <source>
        <dbReference type="ARBA" id="ARBA00022692"/>
    </source>
</evidence>
<dbReference type="GO" id="GO:0010241">
    <property type="term" value="P:ent-kaurene oxidation to kaurenoic acid"/>
    <property type="evidence" value="ECO:0007669"/>
    <property type="project" value="InterPro"/>
</dbReference>
<dbReference type="PROSITE" id="PS00086">
    <property type="entry name" value="CYTOCHROME_P450"/>
    <property type="match status" value="1"/>
</dbReference>
<dbReference type="GO" id="GO:0052615">
    <property type="term" value="F:ent-kaurene oxidase activity"/>
    <property type="evidence" value="ECO:0007669"/>
    <property type="project" value="InterPro"/>
</dbReference>
<dbReference type="PRINTS" id="PR00385">
    <property type="entry name" value="P450"/>
</dbReference>
<evidence type="ECO:0000256" key="1">
    <source>
        <dbReference type="ARBA" id="ARBA00004167"/>
    </source>
</evidence>
<dbReference type="PANTHER" id="PTHR47283:SF1">
    <property type="entry name" value="ENT-KAURENE OXIDASE, CHLOROPLASTIC"/>
    <property type="match status" value="1"/>
</dbReference>
<comment type="subcellular location">
    <subcellularLocation>
        <location evidence="1">Membrane</location>
        <topology evidence="1">Single-pass membrane protein</topology>
    </subcellularLocation>
</comment>
<keyword evidence="6" id="KW-0472">Membrane</keyword>
<accession>A0A8X8WYP6</accession>
<dbReference type="GO" id="GO:0016709">
    <property type="term" value="F:oxidoreductase activity, acting on paired donors, with incorporation or reduction of molecular oxygen, NAD(P)H as one donor, and incorporation of one atom of oxygen"/>
    <property type="evidence" value="ECO:0007669"/>
    <property type="project" value="TreeGrafter"/>
</dbReference>
<dbReference type="GO" id="GO:0005783">
    <property type="term" value="C:endoplasmic reticulum"/>
    <property type="evidence" value="ECO:0007669"/>
    <property type="project" value="TreeGrafter"/>
</dbReference>
<protein>
    <recommendedName>
        <fullName evidence="11">Ent-kaurene oxidase</fullName>
    </recommendedName>
</protein>
<dbReference type="GO" id="GO:0020037">
    <property type="term" value="F:heme binding"/>
    <property type="evidence" value="ECO:0007669"/>
    <property type="project" value="InterPro"/>
</dbReference>
<keyword evidence="7 8" id="KW-0408">Iron</keyword>
<organism evidence="9">
    <name type="scientific">Salvia splendens</name>
    <name type="common">Scarlet sage</name>
    <dbReference type="NCBI Taxonomy" id="180675"/>
    <lineage>
        <taxon>Eukaryota</taxon>
        <taxon>Viridiplantae</taxon>
        <taxon>Streptophyta</taxon>
        <taxon>Embryophyta</taxon>
        <taxon>Tracheophyta</taxon>
        <taxon>Spermatophyta</taxon>
        <taxon>Magnoliopsida</taxon>
        <taxon>eudicotyledons</taxon>
        <taxon>Gunneridae</taxon>
        <taxon>Pentapetalae</taxon>
        <taxon>asterids</taxon>
        <taxon>lamiids</taxon>
        <taxon>Lamiales</taxon>
        <taxon>Lamiaceae</taxon>
        <taxon>Nepetoideae</taxon>
        <taxon>Mentheae</taxon>
        <taxon>Salviinae</taxon>
        <taxon>Salvia</taxon>
        <taxon>Salvia subgen. Calosphace</taxon>
        <taxon>core Calosphace</taxon>
    </lineage>
</organism>
<dbReference type="GO" id="GO:0005506">
    <property type="term" value="F:iron ion binding"/>
    <property type="evidence" value="ECO:0007669"/>
    <property type="project" value="InterPro"/>
</dbReference>
<dbReference type="InterPro" id="IPR017972">
    <property type="entry name" value="Cyt_P450_CS"/>
</dbReference>
<comment type="cofactor">
    <cofactor evidence="7">
        <name>heme</name>
        <dbReference type="ChEBI" id="CHEBI:30413"/>
    </cofactor>
</comment>
<evidence type="ECO:0000256" key="2">
    <source>
        <dbReference type="ARBA" id="ARBA00010617"/>
    </source>
</evidence>
<dbReference type="PRINTS" id="PR00463">
    <property type="entry name" value="EP450I"/>
</dbReference>
<evidence type="ECO:0000313" key="9">
    <source>
        <dbReference type="EMBL" id="KAG6403159.1"/>
    </source>
</evidence>
<dbReference type="Pfam" id="PF00067">
    <property type="entry name" value="p450"/>
    <property type="match status" value="1"/>
</dbReference>
<dbReference type="GO" id="GO:0009707">
    <property type="term" value="C:chloroplast outer membrane"/>
    <property type="evidence" value="ECO:0007669"/>
    <property type="project" value="TreeGrafter"/>
</dbReference>
<keyword evidence="5 8" id="KW-0560">Oxidoreductase</keyword>
<evidence type="ECO:0000256" key="6">
    <source>
        <dbReference type="ARBA" id="ARBA00023136"/>
    </source>
</evidence>
<keyword evidence="7 8" id="KW-0349">Heme</keyword>
<evidence type="ECO:0000313" key="10">
    <source>
        <dbReference type="Proteomes" id="UP000298416"/>
    </source>
</evidence>
<evidence type="ECO:0008006" key="11">
    <source>
        <dbReference type="Google" id="ProtNLM"/>
    </source>
</evidence>
<dbReference type="PANTHER" id="PTHR47283">
    <property type="entry name" value="ENT-KAURENE OXIDASE, CHLOROPLASTIC"/>
    <property type="match status" value="1"/>
</dbReference>
<comment type="similarity">
    <text evidence="2 8">Belongs to the cytochrome P450 family.</text>
</comment>
<dbReference type="Gene3D" id="1.10.630.10">
    <property type="entry name" value="Cytochrome P450"/>
    <property type="match status" value="1"/>
</dbReference>
<feature type="binding site" description="axial binding residue" evidence="7">
    <location>
        <position position="317"/>
    </location>
    <ligand>
        <name>heme</name>
        <dbReference type="ChEBI" id="CHEBI:30413"/>
    </ligand>
    <ligandPart>
        <name>Fe</name>
        <dbReference type="ChEBI" id="CHEBI:18248"/>
    </ligandPart>
</feature>
<gene>
    <name evidence="9" type="ORF">SASPL_135376</name>
</gene>
<keyword evidence="7 8" id="KW-0479">Metal-binding</keyword>
<reference evidence="9" key="2">
    <citation type="submission" date="2020-08" db="EMBL/GenBank/DDBJ databases">
        <title>Plant Genome Project.</title>
        <authorList>
            <person name="Zhang R.-G."/>
        </authorList>
    </citation>
    <scope>NUCLEOTIDE SEQUENCE</scope>
    <source>
        <strain evidence="9">Huo1</strain>
        <tissue evidence="9">Leaf</tissue>
    </source>
</reference>
<keyword evidence="4" id="KW-1133">Transmembrane helix</keyword>
<dbReference type="InterPro" id="IPR044225">
    <property type="entry name" value="KO_chloroplastic"/>
</dbReference>
<keyword evidence="8" id="KW-0503">Monooxygenase</keyword>
<name>A0A8X8WYP6_SALSN</name>
<dbReference type="EMBL" id="PNBA02000013">
    <property type="protein sequence ID" value="KAG6403159.1"/>
    <property type="molecule type" value="Genomic_DNA"/>
</dbReference>
<keyword evidence="3" id="KW-0812">Transmembrane</keyword>
<evidence type="ECO:0000256" key="8">
    <source>
        <dbReference type="RuleBase" id="RU000461"/>
    </source>
</evidence>